<dbReference type="Pfam" id="PF02770">
    <property type="entry name" value="Acyl-CoA_dh_M"/>
    <property type="match status" value="1"/>
</dbReference>
<feature type="domain" description="Acyl-CoA dehydrogenase/oxidase C-terminal" evidence="5">
    <location>
        <begin position="237"/>
        <end position="387"/>
    </location>
</feature>
<sequence length="388" mass="42080">MKNALQWKLWNLPFFDARHEEIESRMTVWRQNFPALEADIASLTLDEQCRAIARALGASGLLAYAVPDTGQGEIVDVRSVSAIREALAYDSALVDFVFAMQGIGSAAIWRHGSSAMQATYLDGVRRGTRIAAFAMSEPDGSSDVASLSTIARREGEHYVIDGVKTWISNGGIADQYIVIARTEDVPGSKGLSALLVDADTPGLSIESRIDIISPHPLATLRFNGCRVSAERLLGEPGAGFKLAMGTLDIFRTSVGAAAVGIARRALNETLDRVRSRKIFGVQMSDMDTVRMKIADMTLDLEAAAMLVYRAAWLKDTTDKPVTREVALAKLGATEAAQRVVDSAVQLFGGTGVTVGSVIERLYRDVRPMRIYEGASEIQKLIIGKRMLS</sequence>
<dbReference type="InterPro" id="IPR013786">
    <property type="entry name" value="AcylCoA_DH/ox_N"/>
</dbReference>
<comment type="cofactor">
    <cofactor evidence="1">
        <name>FAD</name>
        <dbReference type="ChEBI" id="CHEBI:57692"/>
    </cofactor>
</comment>
<keyword evidence="3" id="KW-0285">Flavoprotein</keyword>
<dbReference type="Pfam" id="PF00441">
    <property type="entry name" value="Acyl-CoA_dh_1"/>
    <property type="match status" value="1"/>
</dbReference>
<dbReference type="InterPro" id="IPR036250">
    <property type="entry name" value="AcylCo_DH-like_C"/>
</dbReference>
<evidence type="ECO:0000313" key="9">
    <source>
        <dbReference type="Proteomes" id="UP000672657"/>
    </source>
</evidence>
<keyword evidence="9" id="KW-1185">Reference proteome</keyword>
<dbReference type="Gene3D" id="2.40.110.10">
    <property type="entry name" value="Butyryl-CoA Dehydrogenase, subunit A, domain 2"/>
    <property type="match status" value="1"/>
</dbReference>
<reference evidence="8 9" key="1">
    <citation type="submission" date="2021-03" db="EMBL/GenBank/DDBJ databases">
        <authorList>
            <person name="Peeters C."/>
        </authorList>
    </citation>
    <scope>NUCLEOTIDE SEQUENCE [LARGE SCALE GENOMIC DNA]</scope>
    <source>
        <strain evidence="8 9">LMG 26411</strain>
    </source>
</reference>
<organism evidence="8 9">
    <name type="scientific">Cupriavidus numazuensis</name>
    <dbReference type="NCBI Taxonomy" id="221992"/>
    <lineage>
        <taxon>Bacteria</taxon>
        <taxon>Pseudomonadati</taxon>
        <taxon>Pseudomonadota</taxon>
        <taxon>Betaproteobacteria</taxon>
        <taxon>Burkholderiales</taxon>
        <taxon>Burkholderiaceae</taxon>
        <taxon>Cupriavidus</taxon>
    </lineage>
</organism>
<evidence type="ECO:0000256" key="4">
    <source>
        <dbReference type="ARBA" id="ARBA00022827"/>
    </source>
</evidence>
<evidence type="ECO:0000256" key="2">
    <source>
        <dbReference type="ARBA" id="ARBA00009347"/>
    </source>
</evidence>
<dbReference type="PANTHER" id="PTHR43884">
    <property type="entry name" value="ACYL-COA DEHYDROGENASE"/>
    <property type="match status" value="1"/>
</dbReference>
<dbReference type="PANTHER" id="PTHR43884:SF22">
    <property type="entry name" value="BLR3437 PROTEIN"/>
    <property type="match status" value="1"/>
</dbReference>
<dbReference type="SUPFAM" id="SSF56645">
    <property type="entry name" value="Acyl-CoA dehydrogenase NM domain-like"/>
    <property type="match status" value="1"/>
</dbReference>
<dbReference type="InterPro" id="IPR006091">
    <property type="entry name" value="Acyl-CoA_Oxase/DH_mid-dom"/>
</dbReference>
<dbReference type="Pfam" id="PF02771">
    <property type="entry name" value="Acyl-CoA_dh_N"/>
    <property type="match status" value="1"/>
</dbReference>
<keyword evidence="8" id="KW-0560">Oxidoreductase</keyword>
<dbReference type="RefSeq" id="WP_211955523.1">
    <property type="nucleotide sequence ID" value="NZ_CAJPVI010000030.1"/>
</dbReference>
<dbReference type="InterPro" id="IPR009075">
    <property type="entry name" value="AcylCo_DH/oxidase_C"/>
</dbReference>
<keyword evidence="4" id="KW-0274">FAD</keyword>
<dbReference type="Gene3D" id="1.10.540.10">
    <property type="entry name" value="Acyl-CoA dehydrogenase/oxidase, N-terminal domain"/>
    <property type="match status" value="1"/>
</dbReference>
<evidence type="ECO:0000259" key="6">
    <source>
        <dbReference type="Pfam" id="PF02770"/>
    </source>
</evidence>
<gene>
    <name evidence="8" type="ORF">LMG26411_04538</name>
</gene>
<name>A0ABN7Q266_9BURK</name>
<dbReference type="SUPFAM" id="SSF47203">
    <property type="entry name" value="Acyl-CoA dehydrogenase C-terminal domain-like"/>
    <property type="match status" value="1"/>
</dbReference>
<dbReference type="InterPro" id="IPR009100">
    <property type="entry name" value="AcylCoA_DH/oxidase_NM_dom_sf"/>
</dbReference>
<dbReference type="Proteomes" id="UP000672657">
    <property type="component" value="Unassembled WGS sequence"/>
</dbReference>
<feature type="domain" description="Acyl-CoA dehydrogenase/oxidase N-terminal" evidence="7">
    <location>
        <begin position="50"/>
        <end position="127"/>
    </location>
</feature>
<evidence type="ECO:0000256" key="1">
    <source>
        <dbReference type="ARBA" id="ARBA00001974"/>
    </source>
</evidence>
<dbReference type="EMBL" id="CAJPVI010000030">
    <property type="protein sequence ID" value="CAG2154113.1"/>
    <property type="molecule type" value="Genomic_DNA"/>
</dbReference>
<evidence type="ECO:0000313" key="8">
    <source>
        <dbReference type="EMBL" id="CAG2154113.1"/>
    </source>
</evidence>
<evidence type="ECO:0000256" key="3">
    <source>
        <dbReference type="ARBA" id="ARBA00022630"/>
    </source>
</evidence>
<comment type="similarity">
    <text evidence="2">Belongs to the acyl-CoA dehydrogenase family.</text>
</comment>
<evidence type="ECO:0000259" key="7">
    <source>
        <dbReference type="Pfam" id="PF02771"/>
    </source>
</evidence>
<feature type="domain" description="Acyl-CoA oxidase/dehydrogenase middle" evidence="6">
    <location>
        <begin position="132"/>
        <end position="222"/>
    </location>
</feature>
<proteinExistence type="inferred from homology"/>
<dbReference type="GO" id="GO:0016491">
    <property type="term" value="F:oxidoreductase activity"/>
    <property type="evidence" value="ECO:0007669"/>
    <property type="project" value="UniProtKB-KW"/>
</dbReference>
<accession>A0ABN7Q266</accession>
<protein>
    <submittedName>
        <fullName evidence="8">Acyl-CoA dehydrogenase fadE25</fullName>
        <ecNumber evidence="8">1.3.99.-</ecNumber>
    </submittedName>
</protein>
<dbReference type="InterPro" id="IPR037069">
    <property type="entry name" value="AcylCoA_DH/ox_N_sf"/>
</dbReference>
<evidence type="ECO:0000259" key="5">
    <source>
        <dbReference type="Pfam" id="PF00441"/>
    </source>
</evidence>
<comment type="caution">
    <text evidence="8">The sequence shown here is derived from an EMBL/GenBank/DDBJ whole genome shotgun (WGS) entry which is preliminary data.</text>
</comment>
<dbReference type="Gene3D" id="1.20.140.10">
    <property type="entry name" value="Butyryl-CoA Dehydrogenase, subunit A, domain 3"/>
    <property type="match status" value="1"/>
</dbReference>
<dbReference type="InterPro" id="IPR046373">
    <property type="entry name" value="Acyl-CoA_Oxase/DH_mid-dom_sf"/>
</dbReference>
<dbReference type="EC" id="1.3.99.-" evidence="8"/>